<evidence type="ECO:0000313" key="2">
    <source>
        <dbReference type="EMBL" id="EFE66603.2"/>
    </source>
</evidence>
<reference evidence="3" key="1">
    <citation type="submission" date="2008-12" db="EMBL/GenBank/DDBJ databases">
        <title>Annotation of Streptomyces ghanaensis ATCC 14672.</title>
        <authorList>
            <consortium name="The Broad Institute Genome Sequencing Platform"/>
            <consortium name="Broad Institute Microbial Sequencing Center"/>
            <person name="Fischbach M."/>
            <person name="Ward D."/>
            <person name="Young S."/>
            <person name="Kodira C.D."/>
            <person name="Zeng Q."/>
            <person name="Koehrsen M."/>
            <person name="Godfrey P."/>
            <person name="Alvarado L."/>
            <person name="Berlin A.M."/>
            <person name="Borenstein D."/>
            <person name="Chen Z."/>
            <person name="Engels R."/>
            <person name="Freedman E."/>
            <person name="Gellesch M."/>
            <person name="Goldberg J."/>
            <person name="Griggs A."/>
            <person name="Gujja S."/>
            <person name="Heiman D.I."/>
            <person name="Hepburn T.A."/>
            <person name="Howarth C."/>
            <person name="Jen D."/>
            <person name="Larson L."/>
            <person name="Lewis B."/>
            <person name="Mehta T."/>
            <person name="Park D."/>
            <person name="Pearson M."/>
            <person name="Roberts A."/>
            <person name="Saif S."/>
            <person name="Shea T.D."/>
            <person name="Shenoy N."/>
            <person name="Sisk P."/>
            <person name="Stolte C."/>
            <person name="Sykes S.N."/>
            <person name="Walk T."/>
            <person name="White J."/>
            <person name="Yandava C."/>
            <person name="Straight P."/>
            <person name="Clardy J."/>
            <person name="Hung D."/>
            <person name="Kolter R."/>
            <person name="Mekalanos J."/>
            <person name="Walker S."/>
            <person name="Walsh C.T."/>
            <person name="Wieland B.L.C."/>
            <person name="Ilzarbe M."/>
            <person name="Galagan J."/>
            <person name="Nusbaum C."/>
            <person name="Birren B."/>
        </authorList>
    </citation>
    <scope>NUCLEOTIDE SEQUENCE [LARGE SCALE GENOMIC DNA]</scope>
    <source>
        <strain evidence="3">ATCC 14672 / DSM 40746 / JCM 4963 / KCTC 9882 / NRRL B-12104 / FH 1290</strain>
    </source>
</reference>
<protein>
    <submittedName>
        <fullName evidence="2">Predicted protein</fullName>
    </submittedName>
</protein>
<feature type="region of interest" description="Disordered" evidence="1">
    <location>
        <begin position="75"/>
        <end position="104"/>
    </location>
</feature>
<feature type="compositionally biased region" description="Basic residues" evidence="1">
    <location>
        <begin position="20"/>
        <end position="31"/>
    </location>
</feature>
<evidence type="ECO:0000256" key="1">
    <source>
        <dbReference type="SAM" id="MobiDB-lite"/>
    </source>
</evidence>
<dbReference type="AlphaFoldDB" id="D5ZRU0"/>
<gene>
    <name evidence="2" type="ORF">SSFG_01852</name>
</gene>
<accession>D5ZRU0</accession>
<proteinExistence type="predicted"/>
<sequence>MRQSRVPSLPDRLERDPRRAALRGHGHRRMRPVPVARQCLPARGRLDVRGPATAPQPAFDARILDGHVEIRLRRADRDERVPNDREAERQRVGTGGGTTHGHSN</sequence>
<feature type="compositionally biased region" description="Gly residues" evidence="1">
    <location>
        <begin position="93"/>
        <end position="104"/>
    </location>
</feature>
<dbReference type="Proteomes" id="UP000003824">
    <property type="component" value="Unassembled WGS sequence"/>
</dbReference>
<dbReference type="EMBL" id="DS999641">
    <property type="protein sequence ID" value="EFE66603.2"/>
    <property type="molecule type" value="Genomic_DNA"/>
</dbReference>
<evidence type="ECO:0000313" key="3">
    <source>
        <dbReference type="Proteomes" id="UP000003824"/>
    </source>
</evidence>
<organism evidence="2 3">
    <name type="scientific">Streptomyces viridosporus (strain ATCC 14672 / DSM 40746 / JCM 4963 / KCTC 9882 / NRRL B-12104 / FH 1290)</name>
    <name type="common">Streptomyces ghanaensis</name>
    <dbReference type="NCBI Taxonomy" id="566461"/>
    <lineage>
        <taxon>Bacteria</taxon>
        <taxon>Bacillati</taxon>
        <taxon>Actinomycetota</taxon>
        <taxon>Actinomycetes</taxon>
        <taxon>Kitasatosporales</taxon>
        <taxon>Streptomycetaceae</taxon>
        <taxon>Streptomyces</taxon>
    </lineage>
</organism>
<feature type="region of interest" description="Disordered" evidence="1">
    <location>
        <begin position="1"/>
        <end position="33"/>
    </location>
</feature>
<name>D5ZRU0_STRV1</name>
<feature type="compositionally biased region" description="Basic and acidic residues" evidence="1">
    <location>
        <begin position="75"/>
        <end position="91"/>
    </location>
</feature>